<evidence type="ECO:0000313" key="7">
    <source>
        <dbReference type="EMBL" id="APW43732.1"/>
    </source>
</evidence>
<accession>A0A1P8KCI8</accession>
<proteinExistence type="predicted"/>
<keyword evidence="7" id="KW-0969">Cilium</keyword>
<name>A0A1P8KCI8_9BURK</name>
<dbReference type="InterPro" id="IPR009926">
    <property type="entry name" value="T3SS_YcgR_PilZN"/>
</dbReference>
<sequence>MNSQVATRDDQDSDASNDSLNGNTTKPESSGASQDTFPFDAMNLKVGDRLQAQVPANVSTERCSVRLIGFMPGLSILVTAPVAADGTRLQLMEKDVLIMRVFSSQNAFGFACDIQRVCKLPYNYLHLSFPKEVQGTVIRKSARVRAKIIAKVFLERAADTELAGIISNLSANGALLDARRNTAEVGDVMRLNFRLKLHNIETTLTLRAAVRAVIEDEALKQSGTTLAHFGLEFVDMQPNDQMLLQSMVYQKMIEQPQSLV</sequence>
<keyword evidence="8" id="KW-1185">Reference proteome</keyword>
<keyword evidence="1" id="KW-0973">c-di-GMP</keyword>
<dbReference type="eggNOG" id="COG5581">
    <property type="taxonomic scope" value="Bacteria"/>
</dbReference>
<dbReference type="EMBL" id="CP019239">
    <property type="protein sequence ID" value="APW43732.1"/>
    <property type="molecule type" value="Genomic_DNA"/>
</dbReference>
<evidence type="ECO:0000256" key="2">
    <source>
        <dbReference type="ARBA" id="ARBA00022741"/>
    </source>
</evidence>
<organism evidence="7 8">
    <name type="scientific">Rhodoferax saidenbachensis</name>
    <dbReference type="NCBI Taxonomy" id="1484693"/>
    <lineage>
        <taxon>Bacteria</taxon>
        <taxon>Pseudomonadati</taxon>
        <taxon>Pseudomonadota</taxon>
        <taxon>Betaproteobacteria</taxon>
        <taxon>Burkholderiales</taxon>
        <taxon>Comamonadaceae</taxon>
        <taxon>Rhodoferax</taxon>
    </lineage>
</organism>
<dbReference type="GO" id="GO:0035438">
    <property type="term" value="F:cyclic-di-GMP binding"/>
    <property type="evidence" value="ECO:0007669"/>
    <property type="project" value="InterPro"/>
</dbReference>
<gene>
    <name evidence="7" type="ORF">RS694_15120</name>
</gene>
<dbReference type="AlphaFoldDB" id="A0A1P8KCI8"/>
<evidence type="ECO:0000313" key="8">
    <source>
        <dbReference type="Proteomes" id="UP000186110"/>
    </source>
</evidence>
<feature type="domain" description="Type III secretion system flagellar brake protein YcgR PilZN" evidence="6">
    <location>
        <begin position="45"/>
        <end position="130"/>
    </location>
</feature>
<keyword evidence="2" id="KW-0547">Nucleotide-binding</keyword>
<dbReference type="Gene3D" id="2.40.10.220">
    <property type="entry name" value="predicted glycosyltransferase like domains"/>
    <property type="match status" value="1"/>
</dbReference>
<feature type="region of interest" description="Disordered" evidence="4">
    <location>
        <begin position="1"/>
        <end position="36"/>
    </location>
</feature>
<dbReference type="Pfam" id="PF07238">
    <property type="entry name" value="PilZ"/>
    <property type="match status" value="1"/>
</dbReference>
<dbReference type="Gene3D" id="2.30.110.10">
    <property type="entry name" value="Electron Transport, Fmn-binding Protein, Chain A"/>
    <property type="match status" value="1"/>
</dbReference>
<dbReference type="InterPro" id="IPR009875">
    <property type="entry name" value="PilZ_domain"/>
</dbReference>
<dbReference type="Proteomes" id="UP000186110">
    <property type="component" value="Chromosome"/>
</dbReference>
<evidence type="ECO:0000256" key="4">
    <source>
        <dbReference type="SAM" id="MobiDB-lite"/>
    </source>
</evidence>
<evidence type="ECO:0000259" key="5">
    <source>
        <dbReference type="Pfam" id="PF07238"/>
    </source>
</evidence>
<dbReference type="SUPFAM" id="SSF141371">
    <property type="entry name" value="PilZ domain-like"/>
    <property type="match status" value="2"/>
</dbReference>
<evidence type="ECO:0000256" key="3">
    <source>
        <dbReference type="ARBA" id="ARBA00023143"/>
    </source>
</evidence>
<dbReference type="STRING" id="1484693.RS694_15120"/>
<feature type="domain" description="PilZ" evidence="5">
    <location>
        <begin position="139"/>
        <end position="250"/>
    </location>
</feature>
<feature type="compositionally biased region" description="Polar residues" evidence="4">
    <location>
        <begin position="14"/>
        <end position="36"/>
    </location>
</feature>
<evidence type="ECO:0000256" key="1">
    <source>
        <dbReference type="ARBA" id="ARBA00022636"/>
    </source>
</evidence>
<evidence type="ECO:0000259" key="6">
    <source>
        <dbReference type="Pfam" id="PF12945"/>
    </source>
</evidence>
<dbReference type="RefSeq" id="WP_051391821.1">
    <property type="nucleotide sequence ID" value="NZ_CP019239.1"/>
</dbReference>
<keyword evidence="3" id="KW-0975">Bacterial flagellum</keyword>
<keyword evidence="7" id="KW-0966">Cell projection</keyword>
<dbReference type="InterPro" id="IPR012349">
    <property type="entry name" value="Split_barrel_FMN-bd"/>
</dbReference>
<keyword evidence="7" id="KW-0282">Flagellum</keyword>
<reference evidence="7 8" key="1">
    <citation type="submission" date="2017-01" db="EMBL/GenBank/DDBJ databases">
        <authorList>
            <person name="Mah S.A."/>
            <person name="Swanson W.J."/>
            <person name="Moy G.W."/>
            <person name="Vacquier V.D."/>
        </authorList>
    </citation>
    <scope>NUCLEOTIDE SEQUENCE [LARGE SCALE GENOMIC DNA]</scope>
    <source>
        <strain evidence="7 8">DSM 22694</strain>
    </source>
</reference>
<protein>
    <submittedName>
        <fullName evidence="7">Flagellar brake protein</fullName>
    </submittedName>
</protein>
<dbReference type="Pfam" id="PF12945">
    <property type="entry name" value="PilZNR"/>
    <property type="match status" value="1"/>
</dbReference>
<dbReference type="KEGG" id="rsb:RS694_15120"/>